<gene>
    <name evidence="5" type="ORF">FVP77_09925</name>
</gene>
<dbReference type="GO" id="GO:0016887">
    <property type="term" value="F:ATP hydrolysis activity"/>
    <property type="evidence" value="ECO:0007669"/>
    <property type="project" value="InterPro"/>
</dbReference>
<evidence type="ECO:0000313" key="6">
    <source>
        <dbReference type="Proteomes" id="UP000321034"/>
    </source>
</evidence>
<dbReference type="EMBL" id="VRSV01000001">
    <property type="protein sequence ID" value="TXK13666.1"/>
    <property type="molecule type" value="Genomic_DNA"/>
</dbReference>
<organism evidence="5 6">
    <name type="scientific">Microbacterium hatanonis</name>
    <dbReference type="NCBI Taxonomy" id="404366"/>
    <lineage>
        <taxon>Bacteria</taxon>
        <taxon>Bacillati</taxon>
        <taxon>Actinomycetota</taxon>
        <taxon>Actinomycetes</taxon>
        <taxon>Micrococcales</taxon>
        <taxon>Microbacteriaceae</taxon>
        <taxon>Microbacterium</taxon>
    </lineage>
</organism>
<evidence type="ECO:0000256" key="3">
    <source>
        <dbReference type="ARBA" id="ARBA00022840"/>
    </source>
</evidence>
<dbReference type="OrthoDB" id="9802264at2"/>
<dbReference type="InterPro" id="IPR015854">
    <property type="entry name" value="ABC_transpr_LolD-like"/>
</dbReference>
<dbReference type="Gene3D" id="3.40.50.300">
    <property type="entry name" value="P-loop containing nucleotide triphosphate hydrolases"/>
    <property type="match status" value="1"/>
</dbReference>
<dbReference type="GO" id="GO:0005524">
    <property type="term" value="F:ATP binding"/>
    <property type="evidence" value="ECO:0007669"/>
    <property type="project" value="UniProtKB-KW"/>
</dbReference>
<dbReference type="Proteomes" id="UP000321034">
    <property type="component" value="Unassembled WGS sequence"/>
</dbReference>
<proteinExistence type="predicted"/>
<dbReference type="InterPro" id="IPR027417">
    <property type="entry name" value="P-loop_NTPase"/>
</dbReference>
<evidence type="ECO:0000259" key="4">
    <source>
        <dbReference type="PROSITE" id="PS50893"/>
    </source>
</evidence>
<evidence type="ECO:0000256" key="2">
    <source>
        <dbReference type="ARBA" id="ARBA00022741"/>
    </source>
</evidence>
<keyword evidence="3 5" id="KW-0067">ATP-binding</keyword>
<dbReference type="RefSeq" id="WP_147894311.1">
    <property type="nucleotide sequence ID" value="NZ_BAAANR010000001.1"/>
</dbReference>
<accession>A0A5C8I4P2</accession>
<dbReference type="InterPro" id="IPR003593">
    <property type="entry name" value="AAA+_ATPase"/>
</dbReference>
<reference evidence="5 6" key="1">
    <citation type="submission" date="2019-08" db="EMBL/GenBank/DDBJ databases">
        <authorList>
            <person name="Dong K."/>
        </authorList>
    </citation>
    <scope>NUCLEOTIDE SEQUENCE [LARGE SCALE GENOMIC DNA]</scope>
    <source>
        <strain evidence="5 6">JCM14558</strain>
    </source>
</reference>
<protein>
    <submittedName>
        <fullName evidence="5">ABC transporter ATP-binding protein</fullName>
    </submittedName>
</protein>
<dbReference type="PANTHER" id="PTHR24220">
    <property type="entry name" value="IMPORT ATP-BINDING PROTEIN"/>
    <property type="match status" value="1"/>
</dbReference>
<comment type="caution">
    <text evidence="5">The sequence shown here is derived from an EMBL/GenBank/DDBJ whole genome shotgun (WGS) entry which is preliminary data.</text>
</comment>
<dbReference type="SMART" id="SM00382">
    <property type="entry name" value="AAA"/>
    <property type="match status" value="1"/>
</dbReference>
<dbReference type="Pfam" id="PF00005">
    <property type="entry name" value="ABC_tran"/>
    <property type="match status" value="1"/>
</dbReference>
<dbReference type="PANTHER" id="PTHR24220:SF685">
    <property type="entry name" value="ABC TRANSPORTER RELATED"/>
    <property type="match status" value="1"/>
</dbReference>
<dbReference type="GO" id="GO:0005886">
    <property type="term" value="C:plasma membrane"/>
    <property type="evidence" value="ECO:0007669"/>
    <property type="project" value="TreeGrafter"/>
</dbReference>
<dbReference type="AlphaFoldDB" id="A0A5C8I4P2"/>
<dbReference type="SUPFAM" id="SSF52540">
    <property type="entry name" value="P-loop containing nucleoside triphosphate hydrolases"/>
    <property type="match status" value="1"/>
</dbReference>
<dbReference type="PROSITE" id="PS50893">
    <property type="entry name" value="ABC_TRANSPORTER_2"/>
    <property type="match status" value="1"/>
</dbReference>
<feature type="domain" description="ABC transporter" evidence="4">
    <location>
        <begin position="9"/>
        <end position="250"/>
    </location>
</feature>
<dbReference type="CDD" id="cd03255">
    <property type="entry name" value="ABC_MJ0796_LolCDE_FtsE"/>
    <property type="match status" value="1"/>
</dbReference>
<evidence type="ECO:0000256" key="1">
    <source>
        <dbReference type="ARBA" id="ARBA00022448"/>
    </source>
</evidence>
<keyword evidence="1" id="KW-0813">Transport</keyword>
<evidence type="ECO:0000313" key="5">
    <source>
        <dbReference type="EMBL" id="TXK13666.1"/>
    </source>
</evidence>
<keyword evidence="6" id="KW-1185">Reference proteome</keyword>
<sequence length="298" mass="32396">MNTQHPPLIECADVVRIYRSASVEVQALQGLNLRVERGELTAIVGASGSGKSTLLGILSALDVASAGRVWVGDHDLMSMNAAERARYRRETAGFVWQQTTRNFVEGLSILENVELAASLTGGGRRRRAQAVRDVVQLLDIAGIADRAPSQVTGGERQRAAIAVGLVNAPQVLFADEPTGELDEHSSAQVLEALRSVNAESGVTVLIVTHDPDVADHVRRTVQIRDGRTSTEVLRSTRIDEGGVERGISEEFAVLDRAGRLQLPQEQLTRLGMRDRVRLGFRERHIEIHAGDRPEGDAP</sequence>
<name>A0A5C8I4P2_9MICO</name>
<dbReference type="InterPro" id="IPR017911">
    <property type="entry name" value="MacB-like_ATP-bd"/>
</dbReference>
<keyword evidence="2" id="KW-0547">Nucleotide-binding</keyword>
<dbReference type="InterPro" id="IPR003439">
    <property type="entry name" value="ABC_transporter-like_ATP-bd"/>
</dbReference>
<dbReference type="GO" id="GO:0022857">
    <property type="term" value="F:transmembrane transporter activity"/>
    <property type="evidence" value="ECO:0007669"/>
    <property type="project" value="TreeGrafter"/>
</dbReference>